<dbReference type="RefSeq" id="WP_058514706.1">
    <property type="nucleotide sequence ID" value="NZ_CAAAIH010000065.1"/>
</dbReference>
<comment type="caution">
    <text evidence="1">The sequence shown here is derived from an EMBL/GenBank/DDBJ whole genome shotgun (WGS) entry which is preliminary data.</text>
</comment>
<dbReference type="STRING" id="45074.Lsan_2647"/>
<dbReference type="EMBL" id="LNYU01000078">
    <property type="protein sequence ID" value="KTD57025.1"/>
    <property type="molecule type" value="Genomic_DNA"/>
</dbReference>
<keyword evidence="2" id="KW-1185">Reference proteome</keyword>
<dbReference type="PATRIC" id="fig|45074.5.peg.2850"/>
<evidence type="ECO:0008006" key="3">
    <source>
        <dbReference type="Google" id="ProtNLM"/>
    </source>
</evidence>
<protein>
    <recommendedName>
        <fullName evidence="3">Growth regulator</fullName>
    </recommendedName>
</protein>
<name>A0A0W0YJB8_9GAMM</name>
<dbReference type="AlphaFoldDB" id="A0A0W0YJB8"/>
<sequence>MKIHAKIQKWGNGLALRIGGSIREIPQFKEGSEVDIEVTEDGFTVTKSKRKNRFPFKEADLLKGLSPEKAHADLLASPLSNEVEK</sequence>
<evidence type="ECO:0000313" key="2">
    <source>
        <dbReference type="Proteomes" id="UP000054703"/>
    </source>
</evidence>
<dbReference type="SUPFAM" id="SSF89447">
    <property type="entry name" value="AbrB/MazE/MraZ-like"/>
    <property type="match status" value="1"/>
</dbReference>
<gene>
    <name evidence="1" type="ORF">Lsan_2647</name>
</gene>
<dbReference type="OrthoDB" id="9795766at2"/>
<accession>A0A0W0YJB8</accession>
<dbReference type="InterPro" id="IPR037914">
    <property type="entry name" value="SpoVT-AbrB_sf"/>
</dbReference>
<dbReference type="Gene3D" id="2.10.260.10">
    <property type="match status" value="1"/>
</dbReference>
<dbReference type="Proteomes" id="UP000054703">
    <property type="component" value="Unassembled WGS sequence"/>
</dbReference>
<reference evidence="1 2" key="1">
    <citation type="submission" date="2015-11" db="EMBL/GenBank/DDBJ databases">
        <title>Genomic analysis of 38 Legionella species identifies large and diverse effector repertoires.</title>
        <authorList>
            <person name="Burstein D."/>
            <person name="Amaro F."/>
            <person name="Zusman T."/>
            <person name="Lifshitz Z."/>
            <person name="Cohen O."/>
            <person name="Gilbert J.A."/>
            <person name="Pupko T."/>
            <person name="Shuman H.A."/>
            <person name="Segal G."/>
        </authorList>
    </citation>
    <scope>NUCLEOTIDE SEQUENCE [LARGE SCALE GENOMIC DNA]</scope>
    <source>
        <strain evidence="1 2">SC-63-C7</strain>
    </source>
</reference>
<evidence type="ECO:0000313" key="1">
    <source>
        <dbReference type="EMBL" id="KTD57025.1"/>
    </source>
</evidence>
<proteinExistence type="predicted"/>
<organism evidence="1 2">
    <name type="scientific">Legionella santicrucis</name>
    <dbReference type="NCBI Taxonomy" id="45074"/>
    <lineage>
        <taxon>Bacteria</taxon>
        <taxon>Pseudomonadati</taxon>
        <taxon>Pseudomonadota</taxon>
        <taxon>Gammaproteobacteria</taxon>
        <taxon>Legionellales</taxon>
        <taxon>Legionellaceae</taxon>
        <taxon>Legionella</taxon>
    </lineage>
</organism>